<dbReference type="InterPro" id="IPR050627">
    <property type="entry name" value="Nitroreductase/BluB"/>
</dbReference>
<evidence type="ECO:0000256" key="5">
    <source>
        <dbReference type="ARBA" id="ARBA00022857"/>
    </source>
</evidence>
<evidence type="ECO:0000313" key="14">
    <source>
        <dbReference type="Proteomes" id="UP000002709"/>
    </source>
</evidence>
<dbReference type="SUPFAM" id="SSF55469">
    <property type="entry name" value="FMN-dependent nitroreductase-like"/>
    <property type="match status" value="1"/>
</dbReference>
<comment type="similarity">
    <text evidence="9">Belongs to the BluB family.</text>
</comment>
<dbReference type="InterPro" id="IPR012825">
    <property type="entry name" value="BluB"/>
</dbReference>
<reference evidence="14" key="1">
    <citation type="submission" date="2005-08" db="EMBL/GenBank/DDBJ databases">
        <title>Complete sequence of Pelodictyon luteolum DSM 273.</title>
        <authorList>
            <consortium name="US DOE Joint Genome Institute"/>
            <person name="Copeland A."/>
            <person name="Lucas S."/>
            <person name="Lapidus A."/>
            <person name="Barry K."/>
            <person name="Detter J.C."/>
            <person name="Glavina T."/>
            <person name="Hammon N."/>
            <person name="Israni S."/>
            <person name="Pitluck S."/>
            <person name="Bryant D."/>
            <person name="Schmutz J."/>
            <person name="Larimer F."/>
            <person name="Land M."/>
            <person name="Kyrpides N."/>
            <person name="Ivanova N."/>
            <person name="Richardson P."/>
        </authorList>
    </citation>
    <scope>NUCLEOTIDE SEQUENCE [LARGE SCALE GENOMIC DNA]</scope>
    <source>
        <strain evidence="14">DSM 273 / BCRC 81028 / 2530</strain>
    </source>
</reference>
<keyword evidence="5" id="KW-0521">NADP</keyword>
<keyword evidence="6 13" id="KW-0560">Oxidoreductase</keyword>
<evidence type="ECO:0000313" key="13">
    <source>
        <dbReference type="EMBL" id="ABB24003.1"/>
    </source>
</evidence>
<protein>
    <recommendedName>
        <fullName evidence="11">5,6-dimethylbenzimidazole synthase</fullName>
        <ecNumber evidence="10">1.13.11.79</ecNumber>
    </recommendedName>
</protein>
<dbReference type="OrthoDB" id="9804207at2"/>
<dbReference type="GO" id="GO:0000166">
    <property type="term" value="F:nucleotide binding"/>
    <property type="evidence" value="ECO:0007669"/>
    <property type="project" value="UniProtKB-KW"/>
</dbReference>
<dbReference type="GO" id="GO:0009236">
    <property type="term" value="P:cobalamin biosynthetic process"/>
    <property type="evidence" value="ECO:0007669"/>
    <property type="project" value="UniProtKB-ARBA"/>
</dbReference>
<dbReference type="InterPro" id="IPR029479">
    <property type="entry name" value="Nitroreductase"/>
</dbReference>
<evidence type="ECO:0000256" key="6">
    <source>
        <dbReference type="ARBA" id="ARBA00023002"/>
    </source>
</evidence>
<dbReference type="Proteomes" id="UP000002709">
    <property type="component" value="Chromosome"/>
</dbReference>
<dbReference type="Gene3D" id="3.40.109.10">
    <property type="entry name" value="NADH Oxidase"/>
    <property type="match status" value="1"/>
</dbReference>
<keyword evidence="7" id="KW-0520">NAD</keyword>
<keyword evidence="4" id="KW-0547">Nucleotide-binding</keyword>
<dbReference type="STRING" id="319225.Plut_1141"/>
<evidence type="ECO:0000256" key="7">
    <source>
        <dbReference type="ARBA" id="ARBA00023027"/>
    </source>
</evidence>
<dbReference type="FunFam" id="3.40.109.10:FF:000013">
    <property type="entry name" value="5,6-dimethylbenzimidazole synthase"/>
    <property type="match status" value="1"/>
</dbReference>
<evidence type="ECO:0000256" key="9">
    <source>
        <dbReference type="ARBA" id="ARBA00061097"/>
    </source>
</evidence>
<keyword evidence="3" id="KW-0288">FMN</keyword>
<dbReference type="CDD" id="cd02145">
    <property type="entry name" value="BluB"/>
    <property type="match status" value="1"/>
</dbReference>
<dbReference type="AlphaFoldDB" id="Q3B3S8"/>
<feature type="domain" description="Nitroreductase" evidence="12">
    <location>
        <begin position="26"/>
        <end position="192"/>
    </location>
</feature>
<evidence type="ECO:0000256" key="4">
    <source>
        <dbReference type="ARBA" id="ARBA00022741"/>
    </source>
</evidence>
<evidence type="ECO:0000256" key="8">
    <source>
        <dbReference type="ARBA" id="ARBA00051314"/>
    </source>
</evidence>
<comment type="catalytic activity">
    <reaction evidence="8">
        <text>FMNH2 + O2 = dialurate + 5,6-dimethylbenzimidazole + D-erythrose 4-phosphate + H(+)</text>
        <dbReference type="Rhea" id="RHEA:27345"/>
        <dbReference type="ChEBI" id="CHEBI:15378"/>
        <dbReference type="ChEBI" id="CHEBI:15379"/>
        <dbReference type="ChEBI" id="CHEBI:15890"/>
        <dbReference type="ChEBI" id="CHEBI:16897"/>
        <dbReference type="ChEBI" id="CHEBI:57618"/>
        <dbReference type="ChEBI" id="CHEBI:140629"/>
        <dbReference type="EC" id="1.13.11.79"/>
    </reaction>
</comment>
<keyword evidence="2" id="KW-0285">Flavoprotein</keyword>
<evidence type="ECO:0000256" key="1">
    <source>
        <dbReference type="ARBA" id="ARBA00011823"/>
    </source>
</evidence>
<name>Q3B3S8_CHLL3</name>
<comment type="subunit">
    <text evidence="1">Homooctamer.</text>
</comment>
<evidence type="ECO:0000256" key="10">
    <source>
        <dbReference type="ARBA" id="ARBA00066311"/>
    </source>
</evidence>
<dbReference type="InterPro" id="IPR000415">
    <property type="entry name" value="Nitroreductase-like"/>
</dbReference>
<dbReference type="PANTHER" id="PTHR23026">
    <property type="entry name" value="NADPH NITROREDUCTASE"/>
    <property type="match status" value="1"/>
</dbReference>
<dbReference type="HOGENOM" id="CLU_070764_3_1_10"/>
<dbReference type="RefSeq" id="WP_011357875.1">
    <property type="nucleotide sequence ID" value="NC_007512.1"/>
</dbReference>
<evidence type="ECO:0000256" key="3">
    <source>
        <dbReference type="ARBA" id="ARBA00022643"/>
    </source>
</evidence>
<dbReference type="GO" id="GO:0102919">
    <property type="term" value="F:5,6-dimethylbenzimidazole synthase activity"/>
    <property type="evidence" value="ECO:0007669"/>
    <property type="project" value="UniProtKB-EC"/>
</dbReference>
<keyword evidence="14" id="KW-1185">Reference proteome</keyword>
<dbReference type="EMBL" id="CP000096">
    <property type="protein sequence ID" value="ABB24003.1"/>
    <property type="molecule type" value="Genomic_DNA"/>
</dbReference>
<dbReference type="KEGG" id="plt:Plut_1141"/>
<evidence type="ECO:0000256" key="2">
    <source>
        <dbReference type="ARBA" id="ARBA00022630"/>
    </source>
</evidence>
<organism evidence="13 14">
    <name type="scientific">Chlorobium luteolum (strain DSM 273 / BCRC 81028 / 2530)</name>
    <name type="common">Pelodictyon luteolum</name>
    <dbReference type="NCBI Taxonomy" id="319225"/>
    <lineage>
        <taxon>Bacteria</taxon>
        <taxon>Pseudomonadati</taxon>
        <taxon>Chlorobiota</taxon>
        <taxon>Chlorobiia</taxon>
        <taxon>Chlorobiales</taxon>
        <taxon>Chlorobiaceae</taxon>
        <taxon>Chlorobium/Pelodictyon group</taxon>
        <taxon>Pelodictyon</taxon>
    </lineage>
</organism>
<gene>
    <name evidence="13" type="ordered locus">Plut_1141</name>
</gene>
<proteinExistence type="inferred from homology"/>
<dbReference type="PANTHER" id="PTHR23026:SF90">
    <property type="entry name" value="IODOTYROSINE DEIODINASE 1"/>
    <property type="match status" value="1"/>
</dbReference>
<dbReference type="EC" id="1.13.11.79" evidence="10"/>
<evidence type="ECO:0000259" key="12">
    <source>
        <dbReference type="Pfam" id="PF00881"/>
    </source>
</evidence>
<dbReference type="NCBIfam" id="TIGR02476">
    <property type="entry name" value="BluB"/>
    <property type="match status" value="1"/>
</dbReference>
<dbReference type="eggNOG" id="COG0778">
    <property type="taxonomic scope" value="Bacteria"/>
</dbReference>
<evidence type="ECO:0000256" key="11">
    <source>
        <dbReference type="ARBA" id="ARBA00068702"/>
    </source>
</evidence>
<accession>Q3B3S8</accession>
<sequence>MEILQNARVNSTISPSERDALYKVIFSRRDVRGQYLPDAVPDDVVQRILHAAHHAPSVGFMQPWDFIVVKDMGVRQGIKDGFETAHREAAALFGGEQREKYCSLKLEGIMDAPMGICVTCDRSRSGDVVIGRTPNPEMDLYSSVCAVQNLWLAARAENLGVGWVSIVHHDHVRKVLGIPEHIVPVAWLCVGYVSFFHETPELEQAGWLPRMELKTLVHHEVW</sequence>
<dbReference type="Pfam" id="PF00881">
    <property type="entry name" value="Nitroreductase"/>
    <property type="match status" value="1"/>
</dbReference>